<proteinExistence type="predicted"/>
<protein>
    <submittedName>
        <fullName evidence="1">Uncharacterized protein</fullName>
    </submittedName>
</protein>
<evidence type="ECO:0000313" key="2">
    <source>
        <dbReference type="Proteomes" id="UP000054166"/>
    </source>
</evidence>
<dbReference type="InParanoid" id="A0A0C3BLD9"/>
<sequence>MSLKGLHDMQAQGSFGFAKLWDKFEGPKDIMGTKCTALMDQLLSMFFQLVTNHITKDPLPLSPVFSQVQEVPMEIVNTVVSKDVSKTMKNKIVVEYQEILELSISTKAFKPKDVILVNDQWKCIRKPTDGRHNSIILWVKDNEFDTTPTEGKIFGVALYNAQEETKFASEHTQEHVQLEMCALMHDIQNSENCKCGMMNYGTLVKSSLGLHVTNELASSGLAQSYRLEILHSCGGFCLILPKSNWLRQLKQYQILDNESNFVYTEYKVILDLDVNTHFVWNAPHDLHGTTMNRIFTKQPKLWKTFAKSLANTDLAQWACADVFMHNAVRSASKA</sequence>
<reference evidence="1 2" key="1">
    <citation type="submission" date="2014-04" db="EMBL/GenBank/DDBJ databases">
        <authorList>
            <consortium name="DOE Joint Genome Institute"/>
            <person name="Kuo A."/>
            <person name="Tarkka M."/>
            <person name="Buscot F."/>
            <person name="Kohler A."/>
            <person name="Nagy L.G."/>
            <person name="Floudas D."/>
            <person name="Copeland A."/>
            <person name="Barry K.W."/>
            <person name="Cichocki N."/>
            <person name="Veneault-Fourrey C."/>
            <person name="LaButti K."/>
            <person name="Lindquist E.A."/>
            <person name="Lipzen A."/>
            <person name="Lundell T."/>
            <person name="Morin E."/>
            <person name="Murat C."/>
            <person name="Sun H."/>
            <person name="Tunlid A."/>
            <person name="Henrissat B."/>
            <person name="Grigoriev I.V."/>
            <person name="Hibbett D.S."/>
            <person name="Martin F."/>
            <person name="Nordberg H.P."/>
            <person name="Cantor M.N."/>
            <person name="Hua S.X."/>
        </authorList>
    </citation>
    <scope>NUCLEOTIDE SEQUENCE [LARGE SCALE GENOMIC DNA]</scope>
    <source>
        <strain evidence="1 2">F 1598</strain>
    </source>
</reference>
<keyword evidence="2" id="KW-1185">Reference proteome</keyword>
<name>A0A0C3BLD9_PILCF</name>
<dbReference type="OrthoDB" id="3269513at2759"/>
<reference evidence="2" key="2">
    <citation type="submission" date="2015-01" db="EMBL/GenBank/DDBJ databases">
        <title>Evolutionary Origins and Diversification of the Mycorrhizal Mutualists.</title>
        <authorList>
            <consortium name="DOE Joint Genome Institute"/>
            <consortium name="Mycorrhizal Genomics Consortium"/>
            <person name="Kohler A."/>
            <person name="Kuo A."/>
            <person name="Nagy L.G."/>
            <person name="Floudas D."/>
            <person name="Copeland A."/>
            <person name="Barry K.W."/>
            <person name="Cichocki N."/>
            <person name="Veneault-Fourrey C."/>
            <person name="LaButti K."/>
            <person name="Lindquist E.A."/>
            <person name="Lipzen A."/>
            <person name="Lundell T."/>
            <person name="Morin E."/>
            <person name="Murat C."/>
            <person name="Riley R."/>
            <person name="Ohm R."/>
            <person name="Sun H."/>
            <person name="Tunlid A."/>
            <person name="Henrissat B."/>
            <person name="Grigoriev I.V."/>
            <person name="Hibbett D.S."/>
            <person name="Martin F."/>
        </authorList>
    </citation>
    <scope>NUCLEOTIDE SEQUENCE [LARGE SCALE GENOMIC DNA]</scope>
    <source>
        <strain evidence="2">F 1598</strain>
    </source>
</reference>
<accession>A0A0C3BLD9</accession>
<evidence type="ECO:0000313" key="1">
    <source>
        <dbReference type="EMBL" id="KIM78117.1"/>
    </source>
</evidence>
<dbReference type="Proteomes" id="UP000054166">
    <property type="component" value="Unassembled WGS sequence"/>
</dbReference>
<dbReference type="AlphaFoldDB" id="A0A0C3BLD9"/>
<organism evidence="1 2">
    <name type="scientific">Piloderma croceum (strain F 1598)</name>
    <dbReference type="NCBI Taxonomy" id="765440"/>
    <lineage>
        <taxon>Eukaryota</taxon>
        <taxon>Fungi</taxon>
        <taxon>Dikarya</taxon>
        <taxon>Basidiomycota</taxon>
        <taxon>Agaricomycotina</taxon>
        <taxon>Agaricomycetes</taxon>
        <taxon>Agaricomycetidae</taxon>
        <taxon>Atheliales</taxon>
        <taxon>Atheliaceae</taxon>
        <taxon>Piloderma</taxon>
    </lineage>
</organism>
<dbReference type="HOGENOM" id="CLU_831867_0_0_1"/>
<gene>
    <name evidence="1" type="ORF">PILCRDRAFT_90844</name>
</gene>
<dbReference type="EMBL" id="KN833019">
    <property type="protein sequence ID" value="KIM78117.1"/>
    <property type="molecule type" value="Genomic_DNA"/>
</dbReference>